<dbReference type="Proteomes" id="UP000823637">
    <property type="component" value="Unassembled WGS sequence"/>
</dbReference>
<evidence type="ECO:0000256" key="3">
    <source>
        <dbReference type="ARBA" id="ARBA00022759"/>
    </source>
</evidence>
<organism evidence="8 9">
    <name type="scientific">Candidatus Enterocola intestinipullorum</name>
    <dbReference type="NCBI Taxonomy" id="2840783"/>
    <lineage>
        <taxon>Bacteria</taxon>
        <taxon>Pseudomonadati</taxon>
        <taxon>Bacteroidota</taxon>
        <taxon>Bacteroidia</taxon>
        <taxon>Bacteroidales</taxon>
        <taxon>Candidatus Enterocola</taxon>
    </lineage>
</organism>
<dbReference type="PANTHER" id="PTHR33992">
    <property type="entry name" value="RIBONUCLEASE P PROTEIN COMPONENT"/>
    <property type="match status" value="1"/>
</dbReference>
<dbReference type="GO" id="GO:0042781">
    <property type="term" value="F:3'-tRNA processing endoribonuclease activity"/>
    <property type="evidence" value="ECO:0007669"/>
    <property type="project" value="TreeGrafter"/>
</dbReference>
<evidence type="ECO:0000256" key="6">
    <source>
        <dbReference type="HAMAP-Rule" id="MF_00227"/>
    </source>
</evidence>
<proteinExistence type="inferred from homology"/>
<keyword evidence="2 6" id="KW-0540">Nuclease</keyword>
<dbReference type="GO" id="GO:0030677">
    <property type="term" value="C:ribonuclease P complex"/>
    <property type="evidence" value="ECO:0007669"/>
    <property type="project" value="TreeGrafter"/>
</dbReference>
<name>A0A9D9EJ90_9BACT</name>
<dbReference type="SUPFAM" id="SSF54211">
    <property type="entry name" value="Ribosomal protein S5 domain 2-like"/>
    <property type="match status" value="1"/>
</dbReference>
<dbReference type="GO" id="GO:0004526">
    <property type="term" value="F:ribonuclease P activity"/>
    <property type="evidence" value="ECO:0007669"/>
    <property type="project" value="UniProtKB-UniRule"/>
</dbReference>
<keyword evidence="3 6" id="KW-0255">Endonuclease</keyword>
<evidence type="ECO:0000313" key="8">
    <source>
        <dbReference type="EMBL" id="MBO8446169.1"/>
    </source>
</evidence>
<gene>
    <name evidence="6 8" type="primary">rnpA</name>
    <name evidence="8" type="ORF">IAC32_00260</name>
</gene>
<dbReference type="PANTHER" id="PTHR33992:SF1">
    <property type="entry name" value="RIBONUCLEASE P PROTEIN COMPONENT"/>
    <property type="match status" value="1"/>
</dbReference>
<dbReference type="InterPro" id="IPR000100">
    <property type="entry name" value="RNase_P"/>
</dbReference>
<comment type="caution">
    <text evidence="8">The sequence shown here is derived from an EMBL/GenBank/DDBJ whole genome shotgun (WGS) entry which is preliminary data.</text>
</comment>
<dbReference type="EMBL" id="JADIMR010000003">
    <property type="protein sequence ID" value="MBO8446169.1"/>
    <property type="molecule type" value="Genomic_DNA"/>
</dbReference>
<dbReference type="Pfam" id="PF00825">
    <property type="entry name" value="Ribonuclease_P"/>
    <property type="match status" value="1"/>
</dbReference>
<keyword evidence="5 6" id="KW-0694">RNA-binding</keyword>
<comment type="function">
    <text evidence="6">RNaseP catalyzes the removal of the 5'-leader sequence from pre-tRNA to produce the mature 5'-terminus. It can also cleave other RNA substrates such as 4.5S RNA. The protein component plays an auxiliary but essential role in vivo by binding to the 5'-leader sequence and broadening the substrate specificity of the ribozyme.</text>
</comment>
<evidence type="ECO:0000256" key="4">
    <source>
        <dbReference type="ARBA" id="ARBA00022801"/>
    </source>
</evidence>
<dbReference type="Gene3D" id="3.30.230.10">
    <property type="match status" value="1"/>
</dbReference>
<comment type="catalytic activity">
    <reaction evidence="6">
        <text>Endonucleolytic cleavage of RNA, removing 5'-extranucleotides from tRNA precursor.</text>
        <dbReference type="EC" id="3.1.26.5"/>
    </reaction>
</comment>
<dbReference type="GO" id="GO:0000049">
    <property type="term" value="F:tRNA binding"/>
    <property type="evidence" value="ECO:0007669"/>
    <property type="project" value="UniProtKB-UniRule"/>
</dbReference>
<dbReference type="HAMAP" id="MF_00227">
    <property type="entry name" value="RNase_P"/>
    <property type="match status" value="1"/>
</dbReference>
<reference evidence="8" key="2">
    <citation type="journal article" date="2021" name="PeerJ">
        <title>Extensive microbial diversity within the chicken gut microbiome revealed by metagenomics and culture.</title>
        <authorList>
            <person name="Gilroy R."/>
            <person name="Ravi A."/>
            <person name="Getino M."/>
            <person name="Pursley I."/>
            <person name="Horton D.L."/>
            <person name="Alikhan N.F."/>
            <person name="Baker D."/>
            <person name="Gharbi K."/>
            <person name="Hall N."/>
            <person name="Watson M."/>
            <person name="Adriaenssens E.M."/>
            <person name="Foster-Nyarko E."/>
            <person name="Jarju S."/>
            <person name="Secka A."/>
            <person name="Antonio M."/>
            <person name="Oren A."/>
            <person name="Chaudhuri R.R."/>
            <person name="La Ragione R."/>
            <person name="Hildebrand F."/>
            <person name="Pallen M.J."/>
        </authorList>
    </citation>
    <scope>NUCLEOTIDE SEQUENCE</scope>
    <source>
        <strain evidence="8">D3-1215</strain>
    </source>
</reference>
<dbReference type="EC" id="3.1.26.5" evidence="6 7"/>
<dbReference type="GO" id="GO:0001682">
    <property type="term" value="P:tRNA 5'-leader removal"/>
    <property type="evidence" value="ECO:0007669"/>
    <property type="project" value="UniProtKB-UniRule"/>
</dbReference>
<evidence type="ECO:0000256" key="5">
    <source>
        <dbReference type="ARBA" id="ARBA00022884"/>
    </source>
</evidence>
<evidence type="ECO:0000256" key="1">
    <source>
        <dbReference type="ARBA" id="ARBA00022694"/>
    </source>
</evidence>
<dbReference type="InterPro" id="IPR020568">
    <property type="entry name" value="Ribosomal_Su5_D2-typ_SF"/>
</dbReference>
<evidence type="ECO:0000256" key="2">
    <source>
        <dbReference type="ARBA" id="ARBA00022722"/>
    </source>
</evidence>
<dbReference type="NCBIfam" id="TIGR00188">
    <property type="entry name" value="rnpA"/>
    <property type="match status" value="1"/>
</dbReference>
<reference evidence="8" key="1">
    <citation type="submission" date="2020-10" db="EMBL/GenBank/DDBJ databases">
        <authorList>
            <person name="Gilroy R."/>
        </authorList>
    </citation>
    <scope>NUCLEOTIDE SEQUENCE</scope>
    <source>
        <strain evidence="8">D3-1215</strain>
    </source>
</reference>
<evidence type="ECO:0000256" key="7">
    <source>
        <dbReference type="NCBIfam" id="TIGR00188"/>
    </source>
</evidence>
<keyword evidence="1 6" id="KW-0819">tRNA processing</keyword>
<dbReference type="AlphaFoldDB" id="A0A9D9EJ90"/>
<comment type="similarity">
    <text evidence="6">Belongs to the RnpA family.</text>
</comment>
<sequence length="113" mass="13416">MFTLDKNERLCSETQIRKLFAEGRGFFSYPLRTVFIMRDDDSPARFLVSVPKKRFKHAVDRNNIKRKVREAYRKNKLPLPCDMAFIYIAEKNEPYRCIEKAVKKAVKQILETV</sequence>
<protein>
    <recommendedName>
        <fullName evidence="6 7">Ribonuclease P protein component</fullName>
        <shortName evidence="6">RNase P protein</shortName>
        <shortName evidence="6">RNaseP protein</shortName>
        <ecNumber evidence="6 7">3.1.26.5</ecNumber>
    </recommendedName>
    <alternativeName>
        <fullName evidence="6">Protein C5</fullName>
    </alternativeName>
</protein>
<evidence type="ECO:0000313" key="9">
    <source>
        <dbReference type="Proteomes" id="UP000823637"/>
    </source>
</evidence>
<dbReference type="InterPro" id="IPR014721">
    <property type="entry name" value="Ribsml_uS5_D2-typ_fold_subgr"/>
</dbReference>
<accession>A0A9D9EJ90</accession>
<comment type="subunit">
    <text evidence="6">Consists of a catalytic RNA component (M1 or rnpB) and a protein subunit.</text>
</comment>
<keyword evidence="4 6" id="KW-0378">Hydrolase</keyword>